<evidence type="ECO:0000313" key="13">
    <source>
        <dbReference type="EMBL" id="CAH1394932.1"/>
    </source>
</evidence>
<feature type="region of interest" description="Disordered" evidence="10">
    <location>
        <begin position="771"/>
        <end position="796"/>
    </location>
</feature>
<feature type="compositionally biased region" description="Low complexity" evidence="10">
    <location>
        <begin position="2459"/>
        <end position="2472"/>
    </location>
</feature>
<feature type="compositionally biased region" description="Low complexity" evidence="10">
    <location>
        <begin position="2306"/>
        <end position="2318"/>
    </location>
</feature>
<dbReference type="InterPro" id="IPR001650">
    <property type="entry name" value="Helicase_C-like"/>
</dbReference>
<feature type="region of interest" description="Disordered" evidence="10">
    <location>
        <begin position="986"/>
        <end position="1106"/>
    </location>
</feature>
<feature type="region of interest" description="Disordered" evidence="10">
    <location>
        <begin position="3305"/>
        <end position="3359"/>
    </location>
</feature>
<keyword evidence="7" id="KW-0238">DNA-binding</keyword>
<dbReference type="OrthoDB" id="2020972at2759"/>
<evidence type="ECO:0000259" key="11">
    <source>
        <dbReference type="PROSITE" id="PS51192"/>
    </source>
</evidence>
<feature type="compositionally biased region" description="Acidic residues" evidence="10">
    <location>
        <begin position="347"/>
        <end position="360"/>
    </location>
</feature>
<keyword evidence="9" id="KW-0175">Coiled coil</keyword>
<evidence type="ECO:0000256" key="6">
    <source>
        <dbReference type="ARBA" id="ARBA00022840"/>
    </source>
</evidence>
<feature type="compositionally biased region" description="Low complexity" evidence="10">
    <location>
        <begin position="241"/>
        <end position="253"/>
    </location>
</feature>
<comment type="similarity">
    <text evidence="2">Belongs to the SNF2/RAD54 helicase family.</text>
</comment>
<feature type="region of interest" description="Disordered" evidence="10">
    <location>
        <begin position="35"/>
        <end position="165"/>
    </location>
</feature>
<feature type="compositionally biased region" description="Polar residues" evidence="10">
    <location>
        <begin position="1763"/>
        <end position="1787"/>
    </location>
</feature>
<feature type="domain" description="Helicase C-terminal" evidence="12">
    <location>
        <begin position="2577"/>
        <end position="2751"/>
    </location>
</feature>
<keyword evidence="4" id="KW-0378">Hydrolase</keyword>
<dbReference type="GO" id="GO:0005634">
    <property type="term" value="C:nucleus"/>
    <property type="evidence" value="ECO:0007669"/>
    <property type="project" value="UniProtKB-SubCell"/>
</dbReference>
<dbReference type="Proteomes" id="UP001152798">
    <property type="component" value="Chromosome 3"/>
</dbReference>
<evidence type="ECO:0000256" key="4">
    <source>
        <dbReference type="ARBA" id="ARBA00022801"/>
    </source>
</evidence>
<feature type="compositionally biased region" description="Basic and acidic residues" evidence="10">
    <location>
        <begin position="35"/>
        <end position="44"/>
    </location>
</feature>
<dbReference type="GO" id="GO:0016887">
    <property type="term" value="F:ATP hydrolysis activity"/>
    <property type="evidence" value="ECO:0007669"/>
    <property type="project" value="InterPro"/>
</dbReference>
<feature type="region of interest" description="Disordered" evidence="10">
    <location>
        <begin position="1604"/>
        <end position="1635"/>
    </location>
</feature>
<feature type="compositionally biased region" description="Polar residues" evidence="10">
    <location>
        <begin position="3103"/>
        <end position="3116"/>
    </location>
</feature>
<dbReference type="CDD" id="cd18069">
    <property type="entry name" value="DEXHc_ARIP4"/>
    <property type="match status" value="1"/>
</dbReference>
<reference evidence="13" key="1">
    <citation type="submission" date="2022-01" db="EMBL/GenBank/DDBJ databases">
        <authorList>
            <person name="King R."/>
        </authorList>
    </citation>
    <scope>NUCLEOTIDE SEQUENCE</scope>
</reference>
<dbReference type="GO" id="GO:0004386">
    <property type="term" value="F:helicase activity"/>
    <property type="evidence" value="ECO:0007669"/>
    <property type="project" value="UniProtKB-KW"/>
</dbReference>
<feature type="region of interest" description="Disordered" evidence="10">
    <location>
        <begin position="1995"/>
        <end position="2054"/>
    </location>
</feature>
<dbReference type="PANTHER" id="PTHR45797:SF1">
    <property type="entry name" value="HELICASE ARIP4"/>
    <property type="match status" value="1"/>
</dbReference>
<proteinExistence type="inferred from homology"/>
<dbReference type="Gene3D" id="3.40.50.10810">
    <property type="entry name" value="Tandem AAA-ATPase domain"/>
    <property type="match status" value="1"/>
</dbReference>
<dbReference type="CDD" id="cd18793">
    <property type="entry name" value="SF2_C_SNF"/>
    <property type="match status" value="1"/>
</dbReference>
<keyword evidence="8" id="KW-0539">Nucleus</keyword>
<dbReference type="Gene3D" id="3.40.50.300">
    <property type="entry name" value="P-loop containing nucleotide triphosphate hydrolases"/>
    <property type="match status" value="1"/>
</dbReference>
<feature type="compositionally biased region" description="Acidic residues" evidence="10">
    <location>
        <begin position="114"/>
        <end position="129"/>
    </location>
</feature>
<feature type="region of interest" description="Disordered" evidence="10">
    <location>
        <begin position="826"/>
        <end position="849"/>
    </location>
</feature>
<feature type="compositionally biased region" description="Basic and acidic residues" evidence="10">
    <location>
        <begin position="2522"/>
        <end position="2553"/>
    </location>
</feature>
<evidence type="ECO:0000256" key="3">
    <source>
        <dbReference type="ARBA" id="ARBA00022741"/>
    </source>
</evidence>
<organism evidence="13 14">
    <name type="scientific">Nezara viridula</name>
    <name type="common">Southern green stink bug</name>
    <name type="synonym">Cimex viridulus</name>
    <dbReference type="NCBI Taxonomy" id="85310"/>
    <lineage>
        <taxon>Eukaryota</taxon>
        <taxon>Metazoa</taxon>
        <taxon>Ecdysozoa</taxon>
        <taxon>Arthropoda</taxon>
        <taxon>Hexapoda</taxon>
        <taxon>Insecta</taxon>
        <taxon>Pterygota</taxon>
        <taxon>Neoptera</taxon>
        <taxon>Paraneoptera</taxon>
        <taxon>Hemiptera</taxon>
        <taxon>Heteroptera</taxon>
        <taxon>Panheteroptera</taxon>
        <taxon>Pentatomomorpha</taxon>
        <taxon>Pentatomoidea</taxon>
        <taxon>Pentatomidae</taxon>
        <taxon>Pentatominae</taxon>
        <taxon>Nezara</taxon>
    </lineage>
</organism>
<dbReference type="InterPro" id="IPR044573">
    <property type="entry name" value="ARIP4_DEXHc"/>
</dbReference>
<feature type="compositionally biased region" description="Polar residues" evidence="10">
    <location>
        <begin position="2045"/>
        <end position="2054"/>
    </location>
</feature>
<gene>
    <name evidence="13" type="ORF">NEZAVI_LOCUS5292</name>
</gene>
<dbReference type="InterPro" id="IPR000330">
    <property type="entry name" value="SNF2_N"/>
</dbReference>
<dbReference type="InterPro" id="IPR049730">
    <property type="entry name" value="SNF2/RAD54-like_C"/>
</dbReference>
<feature type="compositionally biased region" description="Polar residues" evidence="10">
    <location>
        <begin position="361"/>
        <end position="371"/>
    </location>
</feature>
<dbReference type="GO" id="GO:0005524">
    <property type="term" value="F:ATP binding"/>
    <property type="evidence" value="ECO:0007669"/>
    <property type="project" value="UniProtKB-KW"/>
</dbReference>
<dbReference type="SMART" id="SM00490">
    <property type="entry name" value="HELICc"/>
    <property type="match status" value="1"/>
</dbReference>
<feature type="compositionally biased region" description="Polar residues" evidence="10">
    <location>
        <begin position="1065"/>
        <end position="1106"/>
    </location>
</feature>
<feature type="compositionally biased region" description="Polar residues" evidence="10">
    <location>
        <begin position="2005"/>
        <end position="2018"/>
    </location>
</feature>
<feature type="region of interest" description="Disordered" evidence="10">
    <location>
        <begin position="2137"/>
        <end position="2162"/>
    </location>
</feature>
<evidence type="ECO:0000256" key="10">
    <source>
        <dbReference type="SAM" id="MobiDB-lite"/>
    </source>
</evidence>
<feature type="region of interest" description="Disordered" evidence="10">
    <location>
        <begin position="2403"/>
        <end position="2431"/>
    </location>
</feature>
<feature type="coiled-coil region" evidence="9">
    <location>
        <begin position="1143"/>
        <end position="1170"/>
    </location>
</feature>
<feature type="compositionally biased region" description="Basic and acidic residues" evidence="10">
    <location>
        <begin position="2986"/>
        <end position="3000"/>
    </location>
</feature>
<dbReference type="EMBL" id="OV725079">
    <property type="protein sequence ID" value="CAH1394932.1"/>
    <property type="molecule type" value="Genomic_DNA"/>
</dbReference>
<feature type="compositionally biased region" description="Acidic residues" evidence="10">
    <location>
        <begin position="45"/>
        <end position="81"/>
    </location>
</feature>
<dbReference type="InterPro" id="IPR038718">
    <property type="entry name" value="SNF2-like_sf"/>
</dbReference>
<feature type="compositionally biased region" description="Low complexity" evidence="10">
    <location>
        <begin position="3001"/>
        <end position="3017"/>
    </location>
</feature>
<dbReference type="Pfam" id="PF00176">
    <property type="entry name" value="SNF2-rel_dom"/>
    <property type="match status" value="1"/>
</dbReference>
<feature type="compositionally biased region" description="Basic and acidic residues" evidence="10">
    <location>
        <begin position="917"/>
        <end position="930"/>
    </location>
</feature>
<feature type="region of interest" description="Disordered" evidence="10">
    <location>
        <begin position="3048"/>
        <end position="3266"/>
    </location>
</feature>
<dbReference type="PANTHER" id="PTHR45797">
    <property type="entry name" value="RAD54-LIKE"/>
    <property type="match status" value="1"/>
</dbReference>
<feature type="region of interest" description="Disordered" evidence="10">
    <location>
        <begin position="2935"/>
        <end position="3030"/>
    </location>
</feature>
<dbReference type="Pfam" id="PF00271">
    <property type="entry name" value="Helicase_C"/>
    <property type="match status" value="1"/>
</dbReference>
<dbReference type="GO" id="GO:0003677">
    <property type="term" value="F:DNA binding"/>
    <property type="evidence" value="ECO:0007669"/>
    <property type="project" value="UniProtKB-KW"/>
</dbReference>
<evidence type="ECO:0000256" key="5">
    <source>
        <dbReference type="ARBA" id="ARBA00022806"/>
    </source>
</evidence>
<feature type="region of interest" description="Disordered" evidence="10">
    <location>
        <begin position="347"/>
        <end position="371"/>
    </location>
</feature>
<evidence type="ECO:0000259" key="12">
    <source>
        <dbReference type="PROSITE" id="PS51194"/>
    </source>
</evidence>
<feature type="compositionally biased region" description="Polar residues" evidence="10">
    <location>
        <begin position="2344"/>
        <end position="2378"/>
    </location>
</feature>
<feature type="compositionally biased region" description="Low complexity" evidence="10">
    <location>
        <begin position="3318"/>
        <end position="3338"/>
    </location>
</feature>
<evidence type="ECO:0000256" key="9">
    <source>
        <dbReference type="SAM" id="Coils"/>
    </source>
</evidence>
<feature type="compositionally biased region" description="Polar residues" evidence="10">
    <location>
        <begin position="1013"/>
        <end position="1042"/>
    </location>
</feature>
<feature type="compositionally biased region" description="Polar residues" evidence="10">
    <location>
        <begin position="1617"/>
        <end position="1630"/>
    </location>
</feature>
<feature type="region of interest" description="Disordered" evidence="10">
    <location>
        <begin position="2306"/>
        <end position="2389"/>
    </location>
</feature>
<feature type="region of interest" description="Disordered" evidence="10">
    <location>
        <begin position="1759"/>
        <end position="1788"/>
    </location>
</feature>
<protein>
    <recommendedName>
        <fullName evidence="15">Helicase ARIP4</fullName>
    </recommendedName>
</protein>
<dbReference type="PROSITE" id="PS51194">
    <property type="entry name" value="HELICASE_CTER"/>
    <property type="match status" value="1"/>
</dbReference>
<keyword evidence="6" id="KW-0067">ATP-binding</keyword>
<keyword evidence="14" id="KW-1185">Reference proteome</keyword>
<dbReference type="InterPro" id="IPR044574">
    <property type="entry name" value="ARIP4-like"/>
</dbReference>
<feature type="compositionally biased region" description="Basic and acidic residues" evidence="10">
    <location>
        <begin position="151"/>
        <end position="161"/>
    </location>
</feature>
<sequence length="3359" mass="378660">MEEYVTRIGDVTIQRVIPGGAGPPVEPVRVMESEELLRAVKQEPLDDEEEEEEEVDEGGEEEEEEPQGVDDEGRELLDEDKEEIRVKVEVEDEVEEEEDIDANESENTQNEGKEVEEEEEEEKDDDEDNESSKRKADDDEDSESKAKKKKMENEGDADKKKISNLRRNIREVMDEAQLDEATLAAQRQEAERLRRVQDQQKYLREVQRQIQLNKQNTKTQSRVISLLQGGSTSLLKTSAVPSSNSGSNSSSPSTVLVKLGSGQQQALNRKTLEVLRGGKTISTVEPARPGITRVTPSNRPAMVTPSVSIAPVKPIVPDGQKKDPCDADVVTISSSSDSEDDCIVISEGEGEEEEEEDDVDTTNSGMHTNDLYNIPDEQGRVLINVGKPESEPEIYLAPQIARIIKPHQIGGVRFLFDNVVESIERFNNSTGFGCILAHSMGLGKTLQVVSFCDVFLRETSAKTVMCIMPINTLQNWVAEFNLWLPTDPTISSLAVHGEVRPRNFGIFVLNDMHKTIAARAKVVEEWNRDGGVLLIGYEMYRQLSLKRPGRLRKGKKRPPDEDVEDEKNKPLLEAMHEALVRPGPDLVICDEGHRIKNSHASISHALKQIRTKRRVVLTGYPLQNNLLEYWCMVDFVRPNYLGTKTEFSNMFERPIQNGQCIDSTPQDIRLMRYRAHVLHSLLEGFVQRRSHSVLRNTLPQKEEYVILVRMTSFQRQLYDTFMNEVVRTKAVPNPLKAFAVCCKIWNHPDILYNFIKKKELDELQDLDIEETANLHTGPNSPRRPLAPKDKKGKTVKKAQIAAIKPEVAAPPQPQITTPEIKTEDRKFDFPQHPQNSSTGSSGYGGYYPPPPYPDVSYPYNRPPAPGMYYPGYYQDNPTYYSPYDSGYPGYFGNFGPYPGQKNEEFEKQSWGSNYGPNKDKNLKSPKDFESTKPGFQEFHHIKEEKTEIKEEKQQFNCGFSGGQVSYNYRNYSGYSEYPYPSQEYQPPWNKGNYSNFSQEETPGSGNLERSAPKSGNSVTMGGDQKNTYSSNSNQPDSVPKLNTSEDRSHCQSNQTAPHGIHERNQSNQNINETNSLHSSSDQQRLIGNQDHSGGNQNLHPNHGNVQANNMVMMSDDQQRRTNQDHITSNQQGLFMQQRSDNSHDALSRNHDNLIRNRNSQEMELNRLHANSHMMSGQGSHSSQDQSQITQQNMYGNKTQDNEYRTPCNQERLPGQPVFSNFQSNKDYLMSNQNLNMRPNVSDDCRVQGNQDQTLIHQPNNFNTQRAERMMHGEHVSSVQNIQESQVRMQNSQERITGSQTSFGSQELQKSPRSMQNIHDAQLRGSGTQDNIPTSQQNLYGNQRTELIMQANQEHSSQHNMFGSLRSEHGMKHIGQEQTSNNQKIMFGNQRGEHNIQEHNLQSSQNVYLNPRNERSMPPNQENMQNTPPHVYGTHRGDTSLQEQLSASQRNMNTNQRSDSNTVNPDHIINSQQNMYGNQHRNEHSVQNNPEHMAGMQQNIYSKERGDNMQHSSEQTDLFGNQRGELNIHEHASSQQQNLFNNIRADHGMSISQDRLSYNQQNLGSQTDNQQRVHIGTEHLTMNNQHMFSSRNEHGALVNQEHLQQNPSGNQEKDLKNRITSQDRSGNNQIFGNGRNELVQSNSDRRHRHQEGFVGNQNIHELDSKLSGQNLNSVNPQSIYTGQRIDQSMHNTPEESGQQNISSIQERINSDQFSGGHNIYGNQDDMYRGQNIHENQHKIQNQIPQQNIYGNQFIDCSSMRGSDLQGNAQAVSSQNHHQATKRSSNNDHMSAVRPQESFDHQGNDHSMQKIMKTDNQQKVRSVQECNPSQFNMFPNPDGQYRHGNNQEAIQNCRTNLAERQNPQEPSNRMHSNVDRSIGNQPLTQDQKHTNQNYFTNQSIHEQQRWIHNNQQLSGNQQNMFDNHGTVTRDDSFQTNQNLLGGKVFSDNQQQFHSSQECGGPVSQQGMFSQNNPSNNQRQDQNMVKPQNIQENQYRMSHGQEAHMRDQQQNVNNTERQQSLHSKDSMRGSPQNVMGRKNSADHLSPQGMPNNSGMYMNQLQHNMQGNRDYMLSNQCGSGSISDVSGSHGSMHISHQQSGMNMNQNHLTGQHASSINNHELQKGSQNISTHQNYALQNPSQIHGSHENRQGNQPSLLSGKQSISRSQNNAINSQEIQQGNSNENIPGNHHSIYENQFHIQSNQQTMQCMPPQHMQGPSQQNVPSNTKASMFGNQGISQNTGGGMQCNQSHLQSGQQKLMAGPSALSHIHNKDLPQGSHNIPNFSGHYQQNISVGSHNMNIDLNIPVSQHNIQSQQNTTNSQNVPVNKNDLQKMQGSPPNVPSQHKMKSNQVLSVNQQGTQTGPDHPSSMSSTQHNKGQNILSQGGMASHQQSQNSFDQTIIMSNKGMSGGQVIHSSQQQKLGAQLSTGTPEDQTRFAGRFNEPFMKDQFQGNFSKAGFFGQDYQYPYQKQPPYQDKQFNESPGPSGHHFRKEDNFEEGNSKETESSQKNRDVEEGTKRTSNSSTNTEREEGDKKEKKDDDDKAEKKETPSKSNKEDPGIPYDWATEFLKGYTPGDISSSAKMAVFFCILEESIALGDRILLFSQSLFTLNLMEELLQQQLVPGREDEKWVRNINYYRLDGSTTAMEREKLINEFNSNSNLHLFLVSTRAGSLGINLVGANRVIVFDASWNPCHDTQAVCRVYRYGQKKPCFVYRLVTDNCLEKKIYDRQINKQGMSDRVVDECNPDAHLSIKEVTSLCWDDKTDDDGPKDFSSLQDSYIDVVLQKVIQKHSSLLSKEPFQHESLLVDRKEKKLSSAEKRLAKRSYELEKQATTRPVYNGVQMNQPRPKPMASVRPMQAEMGQTRQRGWIPASVWQRQGMSAQEMTLPLDVVIPTNAADRASIVLKAGQKVMVLKSPKGIYMQLENGKIIAIRTAFKVGAKKPGEQQPGKGNEIGRRTGRQQMISPRGRPVRAVGPVSRPPPVTVTVTRKRPTEEQEPSARRDENSASTAPPAATTATATASVSPMDVQGAEKDAPNPFTAAAAASLSSKQLTLSSATQHTNQAANQPQQQSAQVQNIQNQNQQHDVQQAVPQSPHPSLPQPQHSLQITAQPQHAQQSLTQPKPVPSTQFLQQQAVQQPQPQVVQQPGLHGQHQVAQHQHSQQPIHLSHLSQQQPLAPSQQSHQSMSHPPQPHLQHLPHQQLQQPISQHLLPSQPIAPHSQLPSQSPHPQQALSLSPLPQQTIAHSQIPKQSISHPQLAPQHQHPQQSLLSQSQLPLHSIPHSPMQPLPILPLPKMHHSVPIHPQIPAQAVQPHTQLPPQTIPHVQLPQQSLPQPPQSMLHPQVQHSQHYEPPPIPPLVGDQLT</sequence>
<feature type="region of interest" description="Disordered" evidence="10">
    <location>
        <begin position="907"/>
        <end position="934"/>
    </location>
</feature>
<feature type="region of interest" description="Disordered" evidence="10">
    <location>
        <begin position="1409"/>
        <end position="1436"/>
    </location>
</feature>
<dbReference type="SMART" id="SM00487">
    <property type="entry name" value="DEXDc"/>
    <property type="match status" value="1"/>
</dbReference>
<feature type="compositionally biased region" description="Polar residues" evidence="10">
    <location>
        <begin position="991"/>
        <end position="1004"/>
    </location>
</feature>
<accession>A0A9P0EGQ0</accession>
<keyword evidence="3" id="KW-0547">Nucleotide-binding</keyword>
<feature type="region of interest" description="Disordered" evidence="10">
    <location>
        <begin position="2459"/>
        <end position="2555"/>
    </location>
</feature>
<name>A0A9P0EGQ0_NEZVI</name>
<feature type="region of interest" description="Disordered" evidence="10">
    <location>
        <begin position="236"/>
        <end position="255"/>
    </location>
</feature>
<dbReference type="InterPro" id="IPR014001">
    <property type="entry name" value="Helicase_ATP-bd"/>
</dbReference>
<feature type="compositionally biased region" description="Polar residues" evidence="10">
    <location>
        <begin position="3237"/>
        <end position="3248"/>
    </location>
</feature>
<comment type="subcellular location">
    <subcellularLocation>
        <location evidence="1">Nucleus</location>
    </subcellularLocation>
</comment>
<feature type="compositionally biased region" description="Basic and acidic residues" evidence="10">
    <location>
        <begin position="2486"/>
        <end position="2513"/>
    </location>
</feature>
<dbReference type="SUPFAM" id="SSF52540">
    <property type="entry name" value="P-loop containing nucleoside triphosphate hydrolases"/>
    <property type="match status" value="2"/>
</dbReference>
<evidence type="ECO:0008006" key="15">
    <source>
        <dbReference type="Google" id="ProtNLM"/>
    </source>
</evidence>
<feature type="compositionally biased region" description="Polar residues" evidence="10">
    <location>
        <begin position="2409"/>
        <end position="2427"/>
    </location>
</feature>
<feature type="compositionally biased region" description="Polar residues" evidence="10">
    <location>
        <begin position="2146"/>
        <end position="2162"/>
    </location>
</feature>
<feature type="region of interest" description="Disordered" evidence="10">
    <location>
        <begin position="1948"/>
        <end position="1980"/>
    </location>
</feature>
<feature type="domain" description="Helicase ATP-binding" evidence="11">
    <location>
        <begin position="425"/>
        <end position="639"/>
    </location>
</feature>
<evidence type="ECO:0000256" key="8">
    <source>
        <dbReference type="ARBA" id="ARBA00023242"/>
    </source>
</evidence>
<evidence type="ECO:0000256" key="7">
    <source>
        <dbReference type="ARBA" id="ARBA00023125"/>
    </source>
</evidence>
<feature type="compositionally biased region" description="Low complexity" evidence="10">
    <location>
        <begin position="3124"/>
        <end position="3236"/>
    </location>
</feature>
<evidence type="ECO:0000256" key="2">
    <source>
        <dbReference type="ARBA" id="ARBA00007025"/>
    </source>
</evidence>
<keyword evidence="5" id="KW-0347">Helicase</keyword>
<feature type="compositionally biased region" description="Low complexity" evidence="10">
    <location>
        <begin position="3249"/>
        <end position="3266"/>
    </location>
</feature>
<feature type="compositionally biased region" description="Acidic residues" evidence="10">
    <location>
        <begin position="90"/>
        <end position="104"/>
    </location>
</feature>
<dbReference type="InterPro" id="IPR027417">
    <property type="entry name" value="P-loop_NTPase"/>
</dbReference>
<feature type="compositionally biased region" description="Low complexity" evidence="10">
    <location>
        <begin position="3048"/>
        <end position="3088"/>
    </location>
</feature>
<evidence type="ECO:0000256" key="1">
    <source>
        <dbReference type="ARBA" id="ARBA00004123"/>
    </source>
</evidence>
<evidence type="ECO:0000313" key="14">
    <source>
        <dbReference type="Proteomes" id="UP001152798"/>
    </source>
</evidence>
<feature type="compositionally biased region" description="Polar residues" evidence="10">
    <location>
        <begin position="1417"/>
        <end position="1427"/>
    </location>
</feature>
<dbReference type="PROSITE" id="PS51192">
    <property type="entry name" value="HELICASE_ATP_BIND_1"/>
    <property type="match status" value="1"/>
</dbReference>